<feature type="compositionally biased region" description="Low complexity" evidence="10">
    <location>
        <begin position="473"/>
        <end position="506"/>
    </location>
</feature>
<organism evidence="13 14">
    <name type="scientific">Potamilus streckersoni</name>
    <dbReference type="NCBI Taxonomy" id="2493646"/>
    <lineage>
        <taxon>Eukaryota</taxon>
        <taxon>Metazoa</taxon>
        <taxon>Spiralia</taxon>
        <taxon>Lophotrochozoa</taxon>
        <taxon>Mollusca</taxon>
        <taxon>Bivalvia</taxon>
        <taxon>Autobranchia</taxon>
        <taxon>Heteroconchia</taxon>
        <taxon>Palaeoheterodonta</taxon>
        <taxon>Unionida</taxon>
        <taxon>Unionoidea</taxon>
        <taxon>Unionidae</taxon>
        <taxon>Ambleminae</taxon>
        <taxon>Lampsilini</taxon>
        <taxon>Potamilus</taxon>
    </lineage>
</organism>
<evidence type="ECO:0000313" key="13">
    <source>
        <dbReference type="EMBL" id="KAK3611321.1"/>
    </source>
</evidence>
<evidence type="ECO:0000256" key="6">
    <source>
        <dbReference type="ARBA" id="ARBA00022786"/>
    </source>
</evidence>
<evidence type="ECO:0000256" key="4">
    <source>
        <dbReference type="ARBA" id="ARBA00022723"/>
    </source>
</evidence>
<dbReference type="PROSITE" id="PS50089">
    <property type="entry name" value="ZF_RING_2"/>
    <property type="match status" value="1"/>
</dbReference>
<dbReference type="PROSITE" id="PS51805">
    <property type="entry name" value="EPHD"/>
    <property type="match status" value="1"/>
</dbReference>
<reference evidence="13" key="3">
    <citation type="submission" date="2023-05" db="EMBL/GenBank/DDBJ databases">
        <authorList>
            <person name="Smith C.H."/>
        </authorList>
    </citation>
    <scope>NUCLEOTIDE SEQUENCE</scope>
    <source>
        <strain evidence="13">CHS0354</strain>
        <tissue evidence="13">Mantle</tissue>
    </source>
</reference>
<dbReference type="SUPFAM" id="SSF57903">
    <property type="entry name" value="FYVE/PHD zinc finger"/>
    <property type="match status" value="1"/>
</dbReference>
<dbReference type="InterPro" id="IPR034732">
    <property type="entry name" value="EPHD"/>
</dbReference>
<feature type="compositionally biased region" description="Basic and acidic residues" evidence="10">
    <location>
        <begin position="596"/>
        <end position="612"/>
    </location>
</feature>
<evidence type="ECO:0000256" key="9">
    <source>
        <dbReference type="PROSITE-ProRule" id="PRU00175"/>
    </source>
</evidence>
<dbReference type="PANTHER" id="PTHR12420:SF42">
    <property type="entry name" value="G2_M PHASE-SPECIFIC E3 UBIQUITIN-PROTEIN LIGASE"/>
    <property type="match status" value="1"/>
</dbReference>
<evidence type="ECO:0000256" key="7">
    <source>
        <dbReference type="ARBA" id="ARBA00022833"/>
    </source>
</evidence>
<feature type="region of interest" description="Disordered" evidence="10">
    <location>
        <begin position="1000"/>
        <end position="1019"/>
    </location>
</feature>
<sequence>MSSSLKKRKYEKELGEFDRSVCILCQQSNEIEEIYGKLLKKAGITVHYFCMLFSSGLSQNGATEKEGVFGFLPEDILKEVKRGSRLKCIYCKKKGATIGCVVKSCRKVFHIGCGRRNSTLHQFFDTYRSYCPDHRPRQQCNVSDRLAFFGTALSTCAICMNAVEARASNETLRAPCCKNAWYHRLCVQKHASTAGLYFFKCPLCNNKEIFQAEMLTYGIYLPDQDAAWEQEPNAFGDLLERYKHCDAKKCKCLEGRDWNNDGSKWEIILCDWCGSQGSHVECKFLLKIGKYDICPSCKEIDEREKDQKNESKAPMKKKTSEKKTRKSVESSEESSPSKDRSPYPGPCRQLRKTGLPTPERFGVSSNFSNNSPSSSSSSLSGRRNKNVSSSLSIVTCPMPSASEFQKTGRSANKRPIGHFLRSLSSPQFGREVQENSSSNSGRKSRNTSPSLTLLNPSGSSLSQSGKKSRRPSESPSVSKVKSLISLVSSSVSSDFSRSPSSSMQSDSRGRSRSKHKSKFGRDKSPNPTQKGSILSRAKVSKGTPKRALIFPSDNDAVITESLPTSPVDGNFSSPKKLKASPVGPRKSLESTNRTTGRSEKTPEKPRKSEIVHIESFTCPQQAELDSVRPTLRSGKYKGKSQEHRQLQLLQKSRTANEEKININSTSPIIPNQNTVKKLLFSLEGSLQKSNSEKYRQHGELKRRSVNALKTPLLSPRMRSKKYILSNASPKSPGRPCKISPRKVTQTNSGLLRIKVSAQDVDVVDFKDNEQEVDVPQVVDFNSENSQASSFQKLSTGQIAKRTQRKRRSTANMVCLSAPTSSAIAQGSASIWKWKNRNVRSSLYFNDSNASKKVTSTARNSSVISTPDGSFTEYSSSLDDSVGSVSSSDAIFRLSAAVHDTSESEFNFDSVPSKRAKKSQSKRIINDSIQASAVGESELKRSTDLQPPYHRSKRNHYKWTHKKQCKDIQKAVTGTEVMDVDLENVPLSSLTKMDKSGRIQEHLKETESTTETKDMTGHVSQNNSMKDIKELKKKRCTEQETNLVSSKFVWSGPSRKHTGNVVRSGGKEENSELSQQQKDSPNKVLEIDCIKKDKSVLKAVVEGTRNASIACQRGLKRKRKRSLEEMGQFTLNKWLKEGKVGLPNCRQKLDCQTQEKEIDVVQDQHIHSLDPNVLTPEAIDLVLRWRGKMFIVKKNPLGEAKEAQDTWSQTKKAHQKTNTVDSENLKSRTTNVDKSIADVLSSGKTFGRGDAIIISKATQDTDDNGLPNGKDGTSNLSILADLSHNFRVTRQMVNSSDFRIADSKQPSLQCKIDRQGDDVVDGDDTVDGNARTEIEEDVEKAATIYVDVAQAKKELALTSKKKKVNDDTKTIQHMEKEKKDEDEEMEDDTKELSNSEKNETSDMEIIDYDEFVKMCNSDSEEKHLGDTVSATSVPEEEHVLLTKEINKSVDYFDFIGKENHVQISGSHDKHQDTAMKNNINAKEDKTPMSDKGIMLEYYTHNEEKVVTLVCTPNKLISC</sequence>
<keyword evidence="5 9" id="KW-0863">Zinc-finger</keyword>
<dbReference type="InterPro" id="IPR001841">
    <property type="entry name" value="Znf_RING"/>
</dbReference>
<dbReference type="SMART" id="SM00184">
    <property type="entry name" value="RING"/>
    <property type="match status" value="2"/>
</dbReference>
<dbReference type="Proteomes" id="UP001195483">
    <property type="component" value="Unassembled WGS sequence"/>
</dbReference>
<comment type="caution">
    <text evidence="13">The sequence shown here is derived from an EMBL/GenBank/DDBJ whole genome shotgun (WGS) entry which is preliminary data.</text>
</comment>
<feature type="domain" description="PHD-type" evidence="12">
    <location>
        <begin position="19"/>
        <end position="135"/>
    </location>
</feature>
<dbReference type="GO" id="GO:0008270">
    <property type="term" value="F:zinc ion binding"/>
    <property type="evidence" value="ECO:0007669"/>
    <property type="project" value="UniProtKB-KW"/>
</dbReference>
<proteinExistence type="predicted"/>
<dbReference type="SMART" id="SM00249">
    <property type="entry name" value="PHD"/>
    <property type="match status" value="2"/>
</dbReference>
<reference evidence="13" key="2">
    <citation type="journal article" date="2021" name="Genome Biol. Evol.">
        <title>Developing a high-quality reference genome for a parasitic bivalve with doubly uniparental inheritance (Bivalvia: Unionida).</title>
        <authorList>
            <person name="Smith C.H."/>
        </authorList>
    </citation>
    <scope>NUCLEOTIDE SEQUENCE</scope>
    <source>
        <strain evidence="13">CHS0354</strain>
        <tissue evidence="13">Mantle</tissue>
    </source>
</reference>
<dbReference type="InterPro" id="IPR059102">
    <property type="entry name" value="PHD_PHF7/G2E3-like"/>
</dbReference>
<feature type="compositionally biased region" description="Low complexity" evidence="10">
    <location>
        <begin position="364"/>
        <end position="380"/>
    </location>
</feature>
<keyword evidence="3" id="KW-0808">Transferase</keyword>
<keyword evidence="7" id="KW-0862">Zinc</keyword>
<dbReference type="PANTHER" id="PTHR12420">
    <property type="entry name" value="PHD FINGER PROTEIN"/>
    <property type="match status" value="1"/>
</dbReference>
<comment type="pathway">
    <text evidence="2">Protein modification; protein ubiquitination.</text>
</comment>
<keyword evidence="14" id="KW-1185">Reference proteome</keyword>
<feature type="compositionally biased region" description="Acidic residues" evidence="10">
    <location>
        <begin position="1379"/>
        <end position="1388"/>
    </location>
</feature>
<evidence type="ECO:0000259" key="11">
    <source>
        <dbReference type="PROSITE" id="PS50089"/>
    </source>
</evidence>
<comment type="subcellular location">
    <subcellularLocation>
        <location evidence="1">Nucleus</location>
    </subcellularLocation>
</comment>
<feature type="compositionally biased region" description="Basic and acidic residues" evidence="10">
    <location>
        <begin position="1389"/>
        <end position="1399"/>
    </location>
</feature>
<dbReference type="InterPro" id="IPR013083">
    <property type="entry name" value="Znf_RING/FYVE/PHD"/>
</dbReference>
<feature type="compositionally biased region" description="Basic and acidic residues" evidence="10">
    <location>
        <begin position="1363"/>
        <end position="1378"/>
    </location>
</feature>
<evidence type="ECO:0000259" key="12">
    <source>
        <dbReference type="PROSITE" id="PS51805"/>
    </source>
</evidence>
<reference evidence="13" key="1">
    <citation type="journal article" date="2021" name="Genome Biol. Evol.">
        <title>A High-Quality Reference Genome for a Parasitic Bivalve with Doubly Uniparental Inheritance (Bivalvia: Unionida).</title>
        <authorList>
            <person name="Smith C.H."/>
        </authorList>
    </citation>
    <scope>NUCLEOTIDE SEQUENCE</scope>
    <source>
        <strain evidence="13">CHS0354</strain>
    </source>
</reference>
<evidence type="ECO:0000256" key="3">
    <source>
        <dbReference type="ARBA" id="ARBA00022679"/>
    </source>
</evidence>
<evidence type="ECO:0000256" key="5">
    <source>
        <dbReference type="ARBA" id="ARBA00022771"/>
    </source>
</evidence>
<keyword evidence="8" id="KW-0539">Nucleus</keyword>
<dbReference type="EMBL" id="JAEAOA010001788">
    <property type="protein sequence ID" value="KAK3611321.1"/>
    <property type="molecule type" value="Genomic_DNA"/>
</dbReference>
<feature type="region of interest" description="Disordered" evidence="10">
    <location>
        <begin position="304"/>
        <end position="615"/>
    </location>
</feature>
<keyword evidence="6" id="KW-0833">Ubl conjugation pathway</keyword>
<feature type="domain" description="RING-type" evidence="11">
    <location>
        <begin position="156"/>
        <end position="205"/>
    </location>
</feature>
<dbReference type="InterPro" id="IPR051188">
    <property type="entry name" value="PHD-type_Zinc_Finger"/>
</dbReference>
<dbReference type="Pfam" id="PF26054">
    <property type="entry name" value="PHD_G2E3"/>
    <property type="match status" value="1"/>
</dbReference>
<dbReference type="InterPro" id="IPR001965">
    <property type="entry name" value="Znf_PHD"/>
</dbReference>
<dbReference type="InterPro" id="IPR011011">
    <property type="entry name" value="Znf_FYVE_PHD"/>
</dbReference>
<protein>
    <submittedName>
        <fullName evidence="13">Uncharacterized protein</fullName>
    </submittedName>
</protein>
<accession>A0AAE0TJB1</accession>
<name>A0AAE0TJB1_9BIVA</name>
<feature type="region of interest" description="Disordered" evidence="10">
    <location>
        <begin position="1053"/>
        <end position="1079"/>
    </location>
</feature>
<feature type="compositionally biased region" description="Basic and acidic residues" evidence="10">
    <location>
        <begin position="304"/>
        <end position="313"/>
    </location>
</feature>
<dbReference type="CDD" id="cd15669">
    <property type="entry name" value="ePHD_PHF7_G2E3_like"/>
    <property type="match status" value="1"/>
</dbReference>
<gene>
    <name evidence="13" type="ORF">CHS0354_029970</name>
</gene>
<evidence type="ECO:0000313" key="14">
    <source>
        <dbReference type="Proteomes" id="UP001195483"/>
    </source>
</evidence>
<dbReference type="Pfam" id="PF13771">
    <property type="entry name" value="zf-HC5HC2H"/>
    <property type="match status" value="1"/>
</dbReference>
<dbReference type="InterPro" id="IPR042013">
    <property type="entry name" value="PHF7/G2E3_ePHD"/>
</dbReference>
<feature type="compositionally biased region" description="Basic and acidic residues" evidence="10">
    <location>
        <begin position="1000"/>
        <end position="1015"/>
    </location>
</feature>
<keyword evidence="4" id="KW-0479">Metal-binding</keyword>
<feature type="compositionally biased region" description="Basic residues" evidence="10">
    <location>
        <begin position="314"/>
        <end position="325"/>
    </location>
</feature>
<evidence type="ECO:0000256" key="1">
    <source>
        <dbReference type="ARBA" id="ARBA00004123"/>
    </source>
</evidence>
<evidence type="ECO:0000256" key="2">
    <source>
        <dbReference type="ARBA" id="ARBA00004906"/>
    </source>
</evidence>
<evidence type="ECO:0000256" key="10">
    <source>
        <dbReference type="SAM" id="MobiDB-lite"/>
    </source>
</evidence>
<dbReference type="Gene3D" id="3.30.40.10">
    <property type="entry name" value="Zinc/RING finger domain, C3HC4 (zinc finger)"/>
    <property type="match status" value="2"/>
</dbReference>
<feature type="region of interest" description="Disordered" evidence="10">
    <location>
        <begin position="1361"/>
        <end position="1401"/>
    </location>
</feature>
<evidence type="ECO:0000256" key="8">
    <source>
        <dbReference type="ARBA" id="ARBA00023242"/>
    </source>
</evidence>
<dbReference type="GO" id="GO:0005634">
    <property type="term" value="C:nucleus"/>
    <property type="evidence" value="ECO:0007669"/>
    <property type="project" value="TreeGrafter"/>
</dbReference>